<evidence type="ECO:0000313" key="2">
    <source>
        <dbReference type="Proteomes" id="UP000789920"/>
    </source>
</evidence>
<feature type="non-terminal residue" evidence="1">
    <location>
        <position position="1"/>
    </location>
</feature>
<accession>A0ACA9P8F8</accession>
<organism evidence="1 2">
    <name type="scientific">Racocetra persica</name>
    <dbReference type="NCBI Taxonomy" id="160502"/>
    <lineage>
        <taxon>Eukaryota</taxon>
        <taxon>Fungi</taxon>
        <taxon>Fungi incertae sedis</taxon>
        <taxon>Mucoromycota</taxon>
        <taxon>Glomeromycotina</taxon>
        <taxon>Glomeromycetes</taxon>
        <taxon>Diversisporales</taxon>
        <taxon>Gigasporaceae</taxon>
        <taxon>Racocetra</taxon>
    </lineage>
</organism>
<protein>
    <submittedName>
        <fullName evidence="1">34239_t:CDS:1</fullName>
    </submittedName>
</protein>
<dbReference type="EMBL" id="CAJVQC010018777">
    <property type="protein sequence ID" value="CAG8695906.1"/>
    <property type="molecule type" value="Genomic_DNA"/>
</dbReference>
<keyword evidence="2" id="KW-1185">Reference proteome</keyword>
<gene>
    <name evidence="1" type="ORF">RPERSI_LOCUS9779</name>
</gene>
<proteinExistence type="predicted"/>
<sequence>FIKIVNKGISKVETILKTVLTPHDPPEGLVENYILLIADKNISNFQKILDIKGIKKNEQQPSFLNNVPLAAAETKFNAVNIKKVLSGRNWRKKDGDGTKKEDDKV</sequence>
<comment type="caution">
    <text evidence="1">The sequence shown here is derived from an EMBL/GenBank/DDBJ whole genome shotgun (WGS) entry which is preliminary data.</text>
</comment>
<dbReference type="Proteomes" id="UP000789920">
    <property type="component" value="Unassembled WGS sequence"/>
</dbReference>
<name>A0ACA9P8F8_9GLOM</name>
<reference evidence="1" key="1">
    <citation type="submission" date="2021-06" db="EMBL/GenBank/DDBJ databases">
        <authorList>
            <person name="Kallberg Y."/>
            <person name="Tangrot J."/>
            <person name="Rosling A."/>
        </authorList>
    </citation>
    <scope>NUCLEOTIDE SEQUENCE</scope>
    <source>
        <strain evidence="1">MA461A</strain>
    </source>
</reference>
<evidence type="ECO:0000313" key="1">
    <source>
        <dbReference type="EMBL" id="CAG8695906.1"/>
    </source>
</evidence>